<evidence type="ECO:0000313" key="2">
    <source>
        <dbReference type="EMBL" id="OGH78160.1"/>
    </source>
</evidence>
<comment type="caution">
    <text evidence="2">The sequence shown here is derived from an EMBL/GenBank/DDBJ whole genome shotgun (WGS) entry which is preliminary data.</text>
</comment>
<evidence type="ECO:0008006" key="4">
    <source>
        <dbReference type="Google" id="ProtNLM"/>
    </source>
</evidence>
<keyword evidence="1" id="KW-0812">Transmembrane</keyword>
<dbReference type="InterPro" id="IPR025101">
    <property type="entry name" value="DUF4012"/>
</dbReference>
<sequence length="492" mass="55433">MFRSKKENNMKISIGKIVLIFAILFLVGIVFATYYFIKNTNPAKVLSLPIVQKQVAKQLGQASQPILADLPDWLGLNQPRTYLLLFLNNTELRPGGGFIGSYAVVRWENGRPSILKVEGAETIDRAANKELLPKPPEVLSKHLNVDHWYFRDSNWSPDFAVSSQNVLDLYKKENGTAANEIDAVIGVTTNVLEEIIRRSGSITAGGIEFTADNVIEKLEYEVEYGYRDKGVAFADRKKTLGDLFHELIRRLGPDMIKHPADYLALVEKLAWEKHLMAFSPDAELQKRLVDYGWTGTFAPTTSDYVWWIDANLAALKTDYAMKRELKYELSSNSAGNYVATTTMTYTNTGKFDWRTTRYRTYARVYVPNGAELLKVTGSNQWDRTTEPDSPTINKELDSTVFGAFIYVEPGANKTLSFVYRLPATIGQAIKKGTYSLSVPKQLGTNGHRLTLDLNFGTNITSAKPAEEEKNWGDTNYSLNSDLQVDRNFEIKL</sequence>
<gene>
    <name evidence="2" type="ORF">A2983_03750</name>
</gene>
<evidence type="ECO:0000313" key="3">
    <source>
        <dbReference type="Proteomes" id="UP000177040"/>
    </source>
</evidence>
<evidence type="ECO:0000256" key="1">
    <source>
        <dbReference type="SAM" id="Phobius"/>
    </source>
</evidence>
<dbReference type="AlphaFoldDB" id="A0A1F6N383"/>
<feature type="transmembrane region" description="Helical" evidence="1">
    <location>
        <begin position="12"/>
        <end position="37"/>
    </location>
</feature>
<reference evidence="2 3" key="1">
    <citation type="journal article" date="2016" name="Nat. Commun.">
        <title>Thousands of microbial genomes shed light on interconnected biogeochemical processes in an aquifer system.</title>
        <authorList>
            <person name="Anantharaman K."/>
            <person name="Brown C.T."/>
            <person name="Hug L.A."/>
            <person name="Sharon I."/>
            <person name="Castelle C.J."/>
            <person name="Probst A.J."/>
            <person name="Thomas B.C."/>
            <person name="Singh A."/>
            <person name="Wilkins M.J."/>
            <person name="Karaoz U."/>
            <person name="Brodie E.L."/>
            <person name="Williams K.H."/>
            <person name="Hubbard S.S."/>
            <person name="Banfield J.F."/>
        </authorList>
    </citation>
    <scope>NUCLEOTIDE SEQUENCE [LARGE SCALE GENOMIC DNA]</scope>
</reference>
<name>A0A1F6N383_9BACT</name>
<organism evidence="2 3">
    <name type="scientific">Candidatus Magasanikbacteria bacterium RIFCSPLOWO2_01_FULL_40_15</name>
    <dbReference type="NCBI Taxonomy" id="1798686"/>
    <lineage>
        <taxon>Bacteria</taxon>
        <taxon>Candidatus Magasanikiibacteriota</taxon>
    </lineage>
</organism>
<dbReference type="Pfam" id="PF13196">
    <property type="entry name" value="DUF4012"/>
    <property type="match status" value="1"/>
</dbReference>
<proteinExistence type="predicted"/>
<accession>A0A1F6N383</accession>
<keyword evidence="1" id="KW-0472">Membrane</keyword>
<dbReference type="Proteomes" id="UP000177040">
    <property type="component" value="Unassembled WGS sequence"/>
</dbReference>
<dbReference type="EMBL" id="MFQH01000017">
    <property type="protein sequence ID" value="OGH78160.1"/>
    <property type="molecule type" value="Genomic_DNA"/>
</dbReference>
<protein>
    <recommendedName>
        <fullName evidence="4">DUF4012 domain-containing protein</fullName>
    </recommendedName>
</protein>
<keyword evidence="1" id="KW-1133">Transmembrane helix</keyword>